<organism evidence="5 6">
    <name type="scientific">Paenibacillus harenae</name>
    <dbReference type="NCBI Taxonomy" id="306543"/>
    <lineage>
        <taxon>Bacteria</taxon>
        <taxon>Bacillati</taxon>
        <taxon>Bacillota</taxon>
        <taxon>Bacilli</taxon>
        <taxon>Bacillales</taxon>
        <taxon>Paenibacillaceae</taxon>
        <taxon>Paenibacillus</taxon>
    </lineage>
</organism>
<evidence type="ECO:0000256" key="1">
    <source>
        <dbReference type="ARBA" id="ARBA00023015"/>
    </source>
</evidence>
<accession>A0ABT9U3K1</accession>
<dbReference type="PANTHER" id="PTHR43280">
    <property type="entry name" value="ARAC-FAMILY TRANSCRIPTIONAL REGULATOR"/>
    <property type="match status" value="1"/>
</dbReference>
<dbReference type="InterPro" id="IPR018060">
    <property type="entry name" value="HTH_AraC"/>
</dbReference>
<dbReference type="SUPFAM" id="SSF46689">
    <property type="entry name" value="Homeodomain-like"/>
    <property type="match status" value="2"/>
</dbReference>
<dbReference type="Gene3D" id="1.10.10.60">
    <property type="entry name" value="Homeodomain-like"/>
    <property type="match status" value="2"/>
</dbReference>
<evidence type="ECO:0000256" key="2">
    <source>
        <dbReference type="ARBA" id="ARBA00023125"/>
    </source>
</evidence>
<feature type="domain" description="HTH araC/xylS-type" evidence="4">
    <location>
        <begin position="188"/>
        <end position="286"/>
    </location>
</feature>
<gene>
    <name evidence="5" type="ORF">J2T15_003672</name>
</gene>
<dbReference type="Pfam" id="PF12833">
    <property type="entry name" value="HTH_18"/>
    <property type="match status" value="1"/>
</dbReference>
<keyword evidence="2" id="KW-0238">DNA-binding</keyword>
<dbReference type="RefSeq" id="WP_307205540.1">
    <property type="nucleotide sequence ID" value="NZ_JAUSSU010000007.1"/>
</dbReference>
<evidence type="ECO:0000313" key="6">
    <source>
        <dbReference type="Proteomes" id="UP001229346"/>
    </source>
</evidence>
<evidence type="ECO:0000256" key="3">
    <source>
        <dbReference type="ARBA" id="ARBA00023163"/>
    </source>
</evidence>
<dbReference type="PROSITE" id="PS01124">
    <property type="entry name" value="HTH_ARAC_FAMILY_2"/>
    <property type="match status" value="1"/>
</dbReference>
<dbReference type="EMBL" id="JAUSSU010000007">
    <property type="protein sequence ID" value="MDQ0114217.1"/>
    <property type="molecule type" value="Genomic_DNA"/>
</dbReference>
<dbReference type="Gene3D" id="2.60.120.10">
    <property type="entry name" value="Jelly Rolls"/>
    <property type="match status" value="1"/>
</dbReference>
<keyword evidence="6" id="KW-1185">Reference proteome</keyword>
<dbReference type="Proteomes" id="UP001229346">
    <property type="component" value="Unassembled WGS sequence"/>
</dbReference>
<sequence>MSNVQNTEISDVPLYFAYRRNSSVNNSETFHSHQGIEILFIHQGKGTMVVNNRRYDIVPGMLCIFQPYQLHHLKFDYSDNVRFERSIAIFEPAVFESYFEQWPGLKAFYHYLYLSKLPSPCIYGLDNPTELMHAFQRMEQRFKSLTKQDQMEQISLFLVGLYDALQDIWKQHEGQSKPQEPRVTHQAEKILRWIEAHYAEPLRLESMSKDLHLSPYHLSHLFKASIGVSISDYLSARRIHQAAILLTATNKPITLIAEEVGITNSSYFCAFFKTHMGITPLQYRKRQSRN</sequence>
<dbReference type="SMART" id="SM00342">
    <property type="entry name" value="HTH_ARAC"/>
    <property type="match status" value="1"/>
</dbReference>
<protein>
    <submittedName>
        <fullName evidence="5">AraC-like DNA-binding protein</fullName>
    </submittedName>
</protein>
<dbReference type="SUPFAM" id="SSF51215">
    <property type="entry name" value="Regulatory protein AraC"/>
    <property type="match status" value="1"/>
</dbReference>
<reference evidence="5 6" key="1">
    <citation type="submission" date="2023-07" db="EMBL/GenBank/DDBJ databases">
        <title>Sorghum-associated microbial communities from plants grown in Nebraska, USA.</title>
        <authorList>
            <person name="Schachtman D."/>
        </authorList>
    </citation>
    <scope>NUCLEOTIDE SEQUENCE [LARGE SCALE GENOMIC DNA]</scope>
    <source>
        <strain evidence="5 6">CC482</strain>
    </source>
</reference>
<dbReference type="Pfam" id="PF02311">
    <property type="entry name" value="AraC_binding"/>
    <property type="match status" value="1"/>
</dbReference>
<keyword evidence="3" id="KW-0804">Transcription</keyword>
<dbReference type="InterPro" id="IPR009057">
    <property type="entry name" value="Homeodomain-like_sf"/>
</dbReference>
<evidence type="ECO:0000259" key="4">
    <source>
        <dbReference type="PROSITE" id="PS01124"/>
    </source>
</evidence>
<comment type="caution">
    <text evidence="5">The sequence shown here is derived from an EMBL/GenBank/DDBJ whole genome shotgun (WGS) entry which is preliminary data.</text>
</comment>
<dbReference type="InterPro" id="IPR003313">
    <property type="entry name" value="AraC-bd"/>
</dbReference>
<name>A0ABT9U3K1_PAEHA</name>
<dbReference type="InterPro" id="IPR037923">
    <property type="entry name" value="HTH-like"/>
</dbReference>
<evidence type="ECO:0000313" key="5">
    <source>
        <dbReference type="EMBL" id="MDQ0114217.1"/>
    </source>
</evidence>
<proteinExistence type="predicted"/>
<keyword evidence="1" id="KW-0805">Transcription regulation</keyword>
<dbReference type="PANTHER" id="PTHR43280:SF28">
    <property type="entry name" value="HTH-TYPE TRANSCRIPTIONAL ACTIVATOR RHAS"/>
    <property type="match status" value="1"/>
</dbReference>
<dbReference type="InterPro" id="IPR014710">
    <property type="entry name" value="RmlC-like_jellyroll"/>
</dbReference>